<dbReference type="KEGG" id="mmor:MMOR_28930"/>
<evidence type="ECO:0000313" key="3">
    <source>
        <dbReference type="Proteomes" id="UP000466681"/>
    </source>
</evidence>
<dbReference type="RefSeq" id="WP_083157780.1">
    <property type="nucleotide sequence ID" value="NZ_AP022560.1"/>
</dbReference>
<feature type="signal peptide" evidence="1">
    <location>
        <begin position="1"/>
        <end position="33"/>
    </location>
</feature>
<sequence>MRAVVRGTLKSLLRCGLAAGVIATVGLAGPAAADPNPITPGVYGDPVAAAEYWRPQLADDSCGLMAVADVVGEITGDLPTEQEMVDLAENTPSVSQEGPIYLDPDAPGGGEGISYKDLVVLLAHFDIPSKVTYNEIADETGVPTGLPSLEQYLGQGRKVIAFVNSAIIWKDSEEQHDSSDHYLVVTGVDTNTNSVHLNDSGAEENGANEQVPVDTFLAAWDTGDDTMIVTDAA</sequence>
<name>A0AAD1HAL2_9MYCO</name>
<evidence type="ECO:0000256" key="1">
    <source>
        <dbReference type="SAM" id="SignalP"/>
    </source>
</evidence>
<keyword evidence="1" id="KW-0732">Signal</keyword>
<protein>
    <recommendedName>
        <fullName evidence="4">Peptidase C39-like domain-containing protein</fullName>
    </recommendedName>
</protein>
<feature type="chain" id="PRO_5042137395" description="Peptidase C39-like domain-containing protein" evidence="1">
    <location>
        <begin position="34"/>
        <end position="233"/>
    </location>
</feature>
<dbReference type="Proteomes" id="UP000466681">
    <property type="component" value="Chromosome"/>
</dbReference>
<dbReference type="AlphaFoldDB" id="A0AAD1HAL2"/>
<proteinExistence type="predicted"/>
<dbReference type="EMBL" id="AP022560">
    <property type="protein sequence ID" value="BBX01957.1"/>
    <property type="molecule type" value="Genomic_DNA"/>
</dbReference>
<evidence type="ECO:0008006" key="4">
    <source>
        <dbReference type="Google" id="ProtNLM"/>
    </source>
</evidence>
<gene>
    <name evidence="2" type="ORF">MMOR_28930</name>
</gene>
<reference evidence="2 3" key="1">
    <citation type="journal article" date="2019" name="Emerg. Microbes Infect.">
        <title>Comprehensive subspecies identification of 175 nontuberculous mycobacteria species based on 7547 genomic profiles.</title>
        <authorList>
            <person name="Matsumoto Y."/>
            <person name="Kinjo T."/>
            <person name="Motooka D."/>
            <person name="Nabeya D."/>
            <person name="Jung N."/>
            <person name="Uechi K."/>
            <person name="Horii T."/>
            <person name="Iida T."/>
            <person name="Fujita J."/>
            <person name="Nakamura S."/>
        </authorList>
    </citation>
    <scope>NUCLEOTIDE SEQUENCE [LARGE SCALE GENOMIC DNA]</scope>
    <source>
        <strain evidence="2 3">JCM 6375</strain>
    </source>
</reference>
<keyword evidence="3" id="KW-1185">Reference proteome</keyword>
<organism evidence="2 3">
    <name type="scientific">Mycolicibacterium moriokaense</name>
    <dbReference type="NCBI Taxonomy" id="39691"/>
    <lineage>
        <taxon>Bacteria</taxon>
        <taxon>Bacillati</taxon>
        <taxon>Actinomycetota</taxon>
        <taxon>Actinomycetes</taxon>
        <taxon>Mycobacteriales</taxon>
        <taxon>Mycobacteriaceae</taxon>
        <taxon>Mycolicibacterium</taxon>
    </lineage>
</organism>
<accession>A0AAD1HAL2</accession>
<evidence type="ECO:0000313" key="2">
    <source>
        <dbReference type="EMBL" id="BBX01957.1"/>
    </source>
</evidence>
<dbReference type="Gene3D" id="3.90.70.10">
    <property type="entry name" value="Cysteine proteinases"/>
    <property type="match status" value="1"/>
</dbReference>